<proteinExistence type="predicted"/>
<feature type="compositionally biased region" description="Low complexity" evidence="1">
    <location>
        <begin position="30"/>
        <end position="42"/>
    </location>
</feature>
<organism evidence="2 3">
    <name type="scientific">Catenulispora yoronensis</name>
    <dbReference type="NCBI Taxonomy" id="450799"/>
    <lineage>
        <taxon>Bacteria</taxon>
        <taxon>Bacillati</taxon>
        <taxon>Actinomycetota</taxon>
        <taxon>Actinomycetes</taxon>
        <taxon>Catenulisporales</taxon>
        <taxon>Catenulisporaceae</taxon>
        <taxon>Catenulispora</taxon>
    </lineage>
</organism>
<gene>
    <name evidence="2" type="ORF">GCM10009839_55090</name>
</gene>
<reference evidence="2 3" key="1">
    <citation type="journal article" date="2019" name="Int. J. Syst. Evol. Microbiol.">
        <title>The Global Catalogue of Microorganisms (GCM) 10K type strain sequencing project: providing services to taxonomists for standard genome sequencing and annotation.</title>
        <authorList>
            <consortium name="The Broad Institute Genomics Platform"/>
            <consortium name="The Broad Institute Genome Sequencing Center for Infectious Disease"/>
            <person name="Wu L."/>
            <person name="Ma J."/>
        </authorList>
    </citation>
    <scope>NUCLEOTIDE SEQUENCE [LARGE SCALE GENOMIC DNA]</scope>
    <source>
        <strain evidence="2 3">JCM 16014</strain>
    </source>
</reference>
<keyword evidence="3" id="KW-1185">Reference proteome</keyword>
<feature type="region of interest" description="Disordered" evidence="1">
    <location>
        <begin position="22"/>
        <end position="43"/>
    </location>
</feature>
<comment type="caution">
    <text evidence="2">The sequence shown here is derived from an EMBL/GenBank/DDBJ whole genome shotgun (WGS) entry which is preliminary data.</text>
</comment>
<dbReference type="Proteomes" id="UP001500751">
    <property type="component" value="Unassembled WGS sequence"/>
</dbReference>
<evidence type="ECO:0000256" key="1">
    <source>
        <dbReference type="SAM" id="MobiDB-lite"/>
    </source>
</evidence>
<sequence>MGVVVAKRRGFFAELQYQSQQAEKRRRQQEAAAQRAHVAAQRQSERAWRAYERAQATAARASAAEQKAAEKEAARLHSDARLAEVAELNADLAAQYADLDGLLVSTLGVDDHVDLAALKVTKVEHPAFEPGALAVETPEVPLPQRWDPPVWREPVPPAGLGAAFGGKKRHEKVVAEARAAFDAADAHWAHADREAREIYQRGLVYRDGAEKSRLRKLAEAEAAYRSECEAREAQAAARNAELDKLINGLAFDVESAIDEYVGIVLANSVYPEAFAVEHDHTFTLQGRELALTATVPAPGTMPTVKEHRYVKARDEITTVALSAREQKERYANAVWQVALRTLHEVFEADRAGKIHSIALTVGVDTLAAATGLPVMVPLAVVAADREAFTKLDLSNVVPKATLEHLGATLSRSPADLTPADASRDVRAARSV</sequence>
<name>A0ABN2UXF9_9ACTN</name>
<evidence type="ECO:0000313" key="3">
    <source>
        <dbReference type="Proteomes" id="UP001500751"/>
    </source>
</evidence>
<accession>A0ABN2UXF9</accession>
<evidence type="ECO:0000313" key="2">
    <source>
        <dbReference type="EMBL" id="GAA2044441.1"/>
    </source>
</evidence>
<evidence type="ECO:0008006" key="4">
    <source>
        <dbReference type="Google" id="ProtNLM"/>
    </source>
</evidence>
<dbReference type="EMBL" id="BAAAQN010000037">
    <property type="protein sequence ID" value="GAA2044441.1"/>
    <property type="molecule type" value="Genomic_DNA"/>
</dbReference>
<protein>
    <recommendedName>
        <fullName evidence="4">Restriction system protein</fullName>
    </recommendedName>
</protein>